<dbReference type="NCBIfam" id="NF041671">
    <property type="entry name" value="peri_hyde_PaoC"/>
    <property type="match status" value="1"/>
</dbReference>
<reference evidence="2" key="1">
    <citation type="submission" date="2023-07" db="EMBL/GenBank/DDBJ databases">
        <authorList>
            <person name="Kim M."/>
        </authorList>
    </citation>
    <scope>NUCLEOTIDE SEQUENCE</scope>
    <source>
        <strain evidence="2">BIUV-7</strain>
    </source>
</reference>
<dbReference type="Gene3D" id="3.30.365.10">
    <property type="entry name" value="Aldehyde oxidase/xanthine dehydrogenase, molybdopterin binding domain"/>
    <property type="match status" value="4"/>
</dbReference>
<keyword evidence="3" id="KW-1185">Reference proteome</keyword>
<dbReference type="RefSeq" id="WP_303543631.1">
    <property type="nucleotide sequence ID" value="NZ_JAUOTP010000006.1"/>
</dbReference>
<dbReference type="InterPro" id="IPR036856">
    <property type="entry name" value="Ald_Oxase/Xan_DH_a/b_sf"/>
</dbReference>
<dbReference type="SUPFAM" id="SSF54665">
    <property type="entry name" value="CO dehydrogenase molybdoprotein N-domain-like"/>
    <property type="match status" value="1"/>
</dbReference>
<dbReference type="InterPro" id="IPR046867">
    <property type="entry name" value="AldOxase/xan_DH_MoCoBD2"/>
</dbReference>
<dbReference type="InterPro" id="IPR000674">
    <property type="entry name" value="Ald_Oxase/Xan_DH_a/b"/>
</dbReference>
<evidence type="ECO:0000259" key="1">
    <source>
        <dbReference type="SMART" id="SM01008"/>
    </source>
</evidence>
<dbReference type="PANTHER" id="PTHR11908">
    <property type="entry name" value="XANTHINE DEHYDROGENASE"/>
    <property type="match status" value="1"/>
</dbReference>
<dbReference type="Pfam" id="PF02738">
    <property type="entry name" value="MoCoBD_1"/>
    <property type="match status" value="1"/>
</dbReference>
<dbReference type="Pfam" id="PF01315">
    <property type="entry name" value="Ald_Xan_dh_C"/>
    <property type="match status" value="1"/>
</dbReference>
<proteinExistence type="predicted"/>
<dbReference type="InterPro" id="IPR037165">
    <property type="entry name" value="AldOxase/xan_DH_Mopterin-bd_sf"/>
</dbReference>
<name>A0ABT8YD46_9SPHN</name>
<comment type="caution">
    <text evidence="2">The sequence shown here is derived from an EMBL/GenBank/DDBJ whole genome shotgun (WGS) entry which is preliminary data.</text>
</comment>
<keyword evidence="2" id="KW-0560">Oxidoreductase</keyword>
<organism evidence="2 3">
    <name type="scientific">Sphingomonas natans</name>
    <dbReference type="NCBI Taxonomy" id="3063330"/>
    <lineage>
        <taxon>Bacteria</taxon>
        <taxon>Pseudomonadati</taxon>
        <taxon>Pseudomonadota</taxon>
        <taxon>Alphaproteobacteria</taxon>
        <taxon>Sphingomonadales</taxon>
        <taxon>Sphingomonadaceae</taxon>
        <taxon>Sphingomonas</taxon>
    </lineage>
</organism>
<dbReference type="PANTHER" id="PTHR11908:SF123">
    <property type="entry name" value="ALDEHYDE OXIDOREDUCTASE MOLYBDENUM-BINDING SUBUNIT PAOC"/>
    <property type="match status" value="1"/>
</dbReference>
<dbReference type="Pfam" id="PF20256">
    <property type="entry name" value="MoCoBD_2"/>
    <property type="match status" value="1"/>
</dbReference>
<dbReference type="EMBL" id="JAUOTP010000006">
    <property type="protein sequence ID" value="MDO6415545.1"/>
    <property type="molecule type" value="Genomic_DNA"/>
</dbReference>
<feature type="domain" description="Aldehyde oxidase/xanthine dehydrogenase a/b hammerhead" evidence="1">
    <location>
        <begin position="32"/>
        <end position="138"/>
    </location>
</feature>
<protein>
    <submittedName>
        <fullName evidence="2">Aldehyde oxidoreductase molybdenum-binding subunit PaoC</fullName>
        <ecNumber evidence="2">1.2.99.6</ecNumber>
    </submittedName>
</protein>
<dbReference type="InterPro" id="IPR008274">
    <property type="entry name" value="AldOxase/xan_DH_MoCoBD1"/>
</dbReference>
<evidence type="ECO:0000313" key="2">
    <source>
        <dbReference type="EMBL" id="MDO6415545.1"/>
    </source>
</evidence>
<gene>
    <name evidence="2" type="primary">paoC</name>
    <name evidence="2" type="ORF">Q4F19_14240</name>
</gene>
<dbReference type="InterPro" id="IPR016208">
    <property type="entry name" value="Ald_Oxase/xanthine_DH-like"/>
</dbReference>
<evidence type="ECO:0000313" key="3">
    <source>
        <dbReference type="Proteomes" id="UP001169764"/>
    </source>
</evidence>
<sequence>MKFDTPATTNPIDQLKIIGHPTDRIDGPLKTTGSAPYAYERHDVVANQAYGVILGSAIAKGRIAAMDLAAAKAAPGVLAIVTAANAGPIAKAKSHTAKMLAGPDIQHYDQAIAIVVAETFEQARDGAKLIRVDYERAKGRFDLDAEMKAAPPKGDEESGSKPIERIGDFDGAFHAAPVKLDATYSTPAHSHAMMEPHATIAAWEGDTLTLWTSNQMIAWAVRDVSQTLMIPKEKIRIVSPYIGGGFGSKLWIRSDAIMAALAAKAAGRPVKVALARPQIANNTTHRPATIQRIRLGAAKDGKLTAIGHESWSGNLPQGGPETATAQTKLLYAGANRLTATRLAVLDLPEGNAMRAPGEASGLMALEIAMDEMAEKLGMDPIAFRIANDTQEDPNKPGRTFSYRNLIGCLQTGAEKFGWDKRQAKPASVRDGRWLVGMGVAAAFRNNMLTKSAARVRLSAKGIVTVETDMTDIGTGTYTIIAQTAAETMGIPLDHVVVSLGDSRFPVSAGSGGQWGANNSTAGVYAACMKLRETVAVKLGFNSADAVFSDGKVGTGNRHVSLASAAKDGEIVAEDAIEYGSLDKTYQQSTFGGHFVEVGVDAYTGQIRIRRMLAVCSAGRILNPKSARSQVIGAMTMGAGAALMEELAVDTRFGFFVNHDLAGYEVPVHGDIPHQEVIFLDETDPISSPMKAKGVGELGICGVAAAVANAIYNATGVRVRDYPITLDKHLEKLPAVA</sequence>
<accession>A0ABT8YD46</accession>
<dbReference type="SUPFAM" id="SSF56003">
    <property type="entry name" value="Molybdenum cofactor-binding domain"/>
    <property type="match status" value="1"/>
</dbReference>
<dbReference type="InterPro" id="IPR049648">
    <property type="entry name" value="PaoC-like"/>
</dbReference>
<dbReference type="Proteomes" id="UP001169764">
    <property type="component" value="Unassembled WGS sequence"/>
</dbReference>
<dbReference type="Gene3D" id="3.90.1170.50">
    <property type="entry name" value="Aldehyde oxidase/xanthine dehydrogenase, a/b hammerhead"/>
    <property type="match status" value="1"/>
</dbReference>
<dbReference type="GO" id="GO:0047770">
    <property type="term" value="F:carboxylate reductase activity"/>
    <property type="evidence" value="ECO:0007669"/>
    <property type="project" value="UniProtKB-EC"/>
</dbReference>
<dbReference type="EC" id="1.2.99.6" evidence="2"/>
<dbReference type="SMART" id="SM01008">
    <property type="entry name" value="Ald_Xan_dh_C"/>
    <property type="match status" value="1"/>
</dbReference>